<name>A0A9X9PVD5_GULGU</name>
<accession>A0A9X9PVD5</accession>
<gene>
    <name evidence="1" type="ORF">BN2614_LOCUS1</name>
</gene>
<protein>
    <submittedName>
        <fullName evidence="1">Uncharacterized protein</fullName>
    </submittedName>
</protein>
<keyword evidence="2" id="KW-1185">Reference proteome</keyword>
<reference evidence="1 2" key="1">
    <citation type="submission" date="2018-10" db="EMBL/GenBank/DDBJ databases">
        <authorList>
            <person name="Ekblom R."/>
            <person name="Jareborg N."/>
        </authorList>
    </citation>
    <scope>NUCLEOTIDE SEQUENCE [LARGE SCALE GENOMIC DNA]</scope>
    <source>
        <tissue evidence="1">Muscle</tissue>
    </source>
</reference>
<dbReference type="EMBL" id="CYRY02003582">
    <property type="protein sequence ID" value="VCW68192.1"/>
    <property type="molecule type" value="Genomic_DNA"/>
</dbReference>
<evidence type="ECO:0000313" key="2">
    <source>
        <dbReference type="Proteomes" id="UP000269945"/>
    </source>
</evidence>
<proteinExistence type="predicted"/>
<evidence type="ECO:0000313" key="1">
    <source>
        <dbReference type="EMBL" id="VCW68192.1"/>
    </source>
</evidence>
<sequence length="74" mass="8236">ARELTAITICATHSRPQVWETLANPDPSLWYSADPTRLNGLHTTSRQNKFPLVSRAPLISNTQLAYLQEMGKGT</sequence>
<feature type="non-terminal residue" evidence="1">
    <location>
        <position position="74"/>
    </location>
</feature>
<comment type="caution">
    <text evidence="1">The sequence shown here is derived from an EMBL/GenBank/DDBJ whole genome shotgun (WGS) entry which is preliminary data.</text>
</comment>
<dbReference type="Proteomes" id="UP000269945">
    <property type="component" value="Unassembled WGS sequence"/>
</dbReference>
<dbReference type="AlphaFoldDB" id="A0A9X9PVD5"/>
<feature type="non-terminal residue" evidence="1">
    <location>
        <position position="1"/>
    </location>
</feature>
<organism evidence="1 2">
    <name type="scientific">Gulo gulo</name>
    <name type="common">Wolverine</name>
    <name type="synonym">Gluton</name>
    <dbReference type="NCBI Taxonomy" id="48420"/>
    <lineage>
        <taxon>Eukaryota</taxon>
        <taxon>Metazoa</taxon>
        <taxon>Chordata</taxon>
        <taxon>Craniata</taxon>
        <taxon>Vertebrata</taxon>
        <taxon>Euteleostomi</taxon>
        <taxon>Mammalia</taxon>
        <taxon>Eutheria</taxon>
        <taxon>Laurasiatheria</taxon>
        <taxon>Carnivora</taxon>
        <taxon>Caniformia</taxon>
        <taxon>Musteloidea</taxon>
        <taxon>Mustelidae</taxon>
        <taxon>Guloninae</taxon>
        <taxon>Gulo</taxon>
    </lineage>
</organism>